<dbReference type="RefSeq" id="WP_311483152.1">
    <property type="nucleotide sequence ID" value="NZ_JAVRHP010000006.1"/>
</dbReference>
<dbReference type="EMBL" id="JAVRHP010000006">
    <property type="protein sequence ID" value="MDT0648976.1"/>
    <property type="molecule type" value="Genomic_DNA"/>
</dbReference>
<evidence type="ECO:0000259" key="1">
    <source>
        <dbReference type="Pfam" id="PF12804"/>
    </source>
</evidence>
<dbReference type="Pfam" id="PF12804">
    <property type="entry name" value="NTP_transf_3"/>
    <property type="match status" value="1"/>
</dbReference>
<dbReference type="PANTHER" id="PTHR43777:SF1">
    <property type="entry name" value="MOLYBDENUM COFACTOR CYTIDYLYLTRANSFERASE"/>
    <property type="match status" value="1"/>
</dbReference>
<name>A0ABU3CRR6_9FLAO</name>
<reference evidence="2 3" key="1">
    <citation type="submission" date="2023-09" db="EMBL/GenBank/DDBJ databases">
        <authorList>
            <person name="Rey-Velasco X."/>
        </authorList>
    </citation>
    <scope>NUCLEOTIDE SEQUENCE [LARGE SCALE GENOMIC DNA]</scope>
    <source>
        <strain evidence="2 3">F297</strain>
    </source>
</reference>
<organism evidence="2 3">
    <name type="scientific">Autumnicola edwardsiae</name>
    <dbReference type="NCBI Taxonomy" id="3075594"/>
    <lineage>
        <taxon>Bacteria</taxon>
        <taxon>Pseudomonadati</taxon>
        <taxon>Bacteroidota</taxon>
        <taxon>Flavobacteriia</taxon>
        <taxon>Flavobacteriales</taxon>
        <taxon>Flavobacteriaceae</taxon>
        <taxon>Autumnicola</taxon>
    </lineage>
</organism>
<comment type="caution">
    <text evidence="2">The sequence shown here is derived from an EMBL/GenBank/DDBJ whole genome shotgun (WGS) entry which is preliminary data.</text>
</comment>
<keyword evidence="3" id="KW-1185">Reference proteome</keyword>
<feature type="domain" description="MobA-like NTP transferase" evidence="1">
    <location>
        <begin position="7"/>
        <end position="167"/>
    </location>
</feature>
<proteinExistence type="predicted"/>
<dbReference type="InterPro" id="IPR029044">
    <property type="entry name" value="Nucleotide-diphossugar_trans"/>
</dbReference>
<dbReference type="Proteomes" id="UP001248819">
    <property type="component" value="Unassembled WGS sequence"/>
</dbReference>
<dbReference type="CDD" id="cd04182">
    <property type="entry name" value="GT_2_like_f"/>
    <property type="match status" value="1"/>
</dbReference>
<protein>
    <submittedName>
        <fullName evidence="2">Nucleotidyltransferase family protein</fullName>
    </submittedName>
</protein>
<evidence type="ECO:0000313" key="2">
    <source>
        <dbReference type="EMBL" id="MDT0648976.1"/>
    </source>
</evidence>
<dbReference type="Gene3D" id="3.90.550.10">
    <property type="entry name" value="Spore Coat Polysaccharide Biosynthesis Protein SpsA, Chain A"/>
    <property type="match status" value="1"/>
</dbReference>
<gene>
    <name evidence="2" type="ORF">RM529_02415</name>
</gene>
<dbReference type="InterPro" id="IPR025877">
    <property type="entry name" value="MobA-like_NTP_Trfase"/>
</dbReference>
<sequence length="198" mass="21683">MENIAIVIVAAGSSSRMNTAKQLLPLGDTTLLGNAVAQAKNSDAEDVFIVLGANSEKIRLQQELYEAVFVENKDWKQGIGSSIAAGIKYVAENGNFEGILLMLGDQPLIDSSYLNRIIAEFRKDSSKIVATKYPKSNGVPAIFPNKYFSQLLLLKGDTGAKSLLNSKKSSVLALDAGIKIMDVDTPEEYREFCKRYRE</sequence>
<evidence type="ECO:0000313" key="3">
    <source>
        <dbReference type="Proteomes" id="UP001248819"/>
    </source>
</evidence>
<accession>A0ABU3CRR6</accession>
<dbReference type="SUPFAM" id="SSF53448">
    <property type="entry name" value="Nucleotide-diphospho-sugar transferases"/>
    <property type="match status" value="1"/>
</dbReference>
<dbReference type="PANTHER" id="PTHR43777">
    <property type="entry name" value="MOLYBDENUM COFACTOR CYTIDYLYLTRANSFERASE"/>
    <property type="match status" value="1"/>
</dbReference>